<dbReference type="PANTHER" id="PTHR42693">
    <property type="entry name" value="ARYLSULFATASE FAMILY MEMBER"/>
    <property type="match status" value="1"/>
</dbReference>
<comment type="caution">
    <text evidence="5">The sequence shown here is derived from an EMBL/GenBank/DDBJ whole genome shotgun (WGS) entry which is preliminary data.</text>
</comment>
<dbReference type="SUPFAM" id="SSF53649">
    <property type="entry name" value="Alkaline phosphatase-like"/>
    <property type="match status" value="1"/>
</dbReference>
<dbReference type="CDD" id="cd16146">
    <property type="entry name" value="ARS_like"/>
    <property type="match status" value="1"/>
</dbReference>
<feature type="domain" description="Sulfatase N-terminal" evidence="4">
    <location>
        <begin position="46"/>
        <end position="360"/>
    </location>
</feature>
<gene>
    <name evidence="5" type="primary">arsA</name>
    <name evidence="5" type="ORF">GCM10007100_14730</name>
</gene>
<dbReference type="InterPro" id="IPR017850">
    <property type="entry name" value="Alkaline_phosphatase_core_sf"/>
</dbReference>
<dbReference type="EMBL" id="BMXI01000005">
    <property type="protein sequence ID" value="GHC49850.1"/>
    <property type="molecule type" value="Genomic_DNA"/>
</dbReference>
<dbReference type="Pfam" id="PF00884">
    <property type="entry name" value="Sulfatase"/>
    <property type="match status" value="1"/>
</dbReference>
<evidence type="ECO:0000256" key="3">
    <source>
        <dbReference type="SAM" id="MobiDB-lite"/>
    </source>
</evidence>
<proteinExistence type="inferred from homology"/>
<reference evidence="5" key="2">
    <citation type="submission" date="2020-09" db="EMBL/GenBank/DDBJ databases">
        <authorList>
            <person name="Sun Q."/>
            <person name="Kim S."/>
        </authorList>
    </citation>
    <scope>NUCLEOTIDE SEQUENCE</scope>
    <source>
        <strain evidence="5">KCTC 12988</strain>
    </source>
</reference>
<evidence type="ECO:0000256" key="1">
    <source>
        <dbReference type="ARBA" id="ARBA00008779"/>
    </source>
</evidence>
<dbReference type="InterPro" id="IPR050738">
    <property type="entry name" value="Sulfatase"/>
</dbReference>
<dbReference type="FunFam" id="3.40.720.10:FF:000070">
    <property type="entry name" value="Arylsulfatase A"/>
    <property type="match status" value="1"/>
</dbReference>
<sequence>MSCAHDFTIMKSPLHSSSSSHRPLGSLAALLFCGAALLGQAMGKQPNILFVMTDDQGYGDIRAHGHPFIQTPNLDKLYAQSSRFTDYHVSPTCAPTRSALMSGKNPFEVGVTHTIVERERMALGVPTVAEILKKAGYATGIFGKWHLGEEDAYQPGSRGFDEVFIHGAGGIGQRFAGSQGDVPGNNYFNPTIRHNGTFVKTEGYCADVFTQQTLGWIREQKEKGDQPFFAYLAYNTPHTPLVVDKKYSDPYLDKVDNPDRAIFFGMITNMDENMGLILEKLDEWDLSKDTLLVFTTDNGSSKGTPIFNAGMRGAKGSLSEGGSRVPLYFRLPGLTEPGEDLDQLARHIDIFPTLADLAGADISGLGLEGRSLIPLLKDPATEWPDRQLYFHGGRWPKEGARGKFGAGDKNIDNYKHKTFAVRTEKWRLVGPDHLFDIVQDQGEKNNVAEQHPEVVAELMKGYDAFWDRARPLLVNENAPLDVPKPFSESYRKQKESTGIPAWKAPEL</sequence>
<dbReference type="Gene3D" id="3.30.1120.10">
    <property type="match status" value="1"/>
</dbReference>
<name>A0A918WIP0_9BACT</name>
<protein>
    <submittedName>
        <fullName evidence="5">Arylsulfatase</fullName>
    </submittedName>
</protein>
<evidence type="ECO:0000313" key="5">
    <source>
        <dbReference type="EMBL" id="GHC49850.1"/>
    </source>
</evidence>
<evidence type="ECO:0000256" key="2">
    <source>
        <dbReference type="ARBA" id="ARBA00022801"/>
    </source>
</evidence>
<dbReference type="Gene3D" id="3.40.720.10">
    <property type="entry name" value="Alkaline Phosphatase, subunit A"/>
    <property type="match status" value="1"/>
</dbReference>
<dbReference type="PANTHER" id="PTHR42693:SF53">
    <property type="entry name" value="ENDO-4-O-SULFATASE"/>
    <property type="match status" value="1"/>
</dbReference>
<dbReference type="InterPro" id="IPR000917">
    <property type="entry name" value="Sulfatase_N"/>
</dbReference>
<dbReference type="GO" id="GO:0004065">
    <property type="term" value="F:arylsulfatase activity"/>
    <property type="evidence" value="ECO:0007669"/>
    <property type="project" value="TreeGrafter"/>
</dbReference>
<evidence type="ECO:0000259" key="4">
    <source>
        <dbReference type="Pfam" id="PF00884"/>
    </source>
</evidence>
<reference evidence="5" key="1">
    <citation type="journal article" date="2014" name="Int. J. Syst. Evol. Microbiol.">
        <title>Complete genome sequence of Corynebacterium casei LMG S-19264T (=DSM 44701T), isolated from a smear-ripened cheese.</title>
        <authorList>
            <consortium name="US DOE Joint Genome Institute (JGI-PGF)"/>
            <person name="Walter F."/>
            <person name="Albersmeier A."/>
            <person name="Kalinowski J."/>
            <person name="Ruckert C."/>
        </authorList>
    </citation>
    <scope>NUCLEOTIDE SEQUENCE</scope>
    <source>
        <strain evidence="5">KCTC 12988</strain>
    </source>
</reference>
<dbReference type="Proteomes" id="UP000644507">
    <property type="component" value="Unassembled WGS sequence"/>
</dbReference>
<accession>A0A918WIP0</accession>
<evidence type="ECO:0000313" key="6">
    <source>
        <dbReference type="Proteomes" id="UP000644507"/>
    </source>
</evidence>
<feature type="region of interest" description="Disordered" evidence="3">
    <location>
        <begin position="485"/>
        <end position="507"/>
    </location>
</feature>
<dbReference type="AlphaFoldDB" id="A0A918WIP0"/>
<keyword evidence="2" id="KW-0378">Hydrolase</keyword>
<organism evidence="5 6">
    <name type="scientific">Roseibacillus persicicus</name>
    <dbReference type="NCBI Taxonomy" id="454148"/>
    <lineage>
        <taxon>Bacteria</taxon>
        <taxon>Pseudomonadati</taxon>
        <taxon>Verrucomicrobiota</taxon>
        <taxon>Verrucomicrobiia</taxon>
        <taxon>Verrucomicrobiales</taxon>
        <taxon>Verrucomicrobiaceae</taxon>
        <taxon>Roseibacillus</taxon>
    </lineage>
</organism>
<comment type="similarity">
    <text evidence="1">Belongs to the sulfatase family.</text>
</comment>
<keyword evidence="6" id="KW-1185">Reference proteome</keyword>